<feature type="non-terminal residue" evidence="1">
    <location>
        <position position="1"/>
    </location>
</feature>
<gene>
    <name evidence="1" type="ORF">FNK824_LOCUS40899</name>
</gene>
<dbReference type="EMBL" id="CAJOBE010035568">
    <property type="protein sequence ID" value="CAF4308158.1"/>
    <property type="molecule type" value="Genomic_DNA"/>
</dbReference>
<dbReference type="AlphaFoldDB" id="A0A820I8Q8"/>
<organism evidence="1 2">
    <name type="scientific">Rotaria sordida</name>
    <dbReference type="NCBI Taxonomy" id="392033"/>
    <lineage>
        <taxon>Eukaryota</taxon>
        <taxon>Metazoa</taxon>
        <taxon>Spiralia</taxon>
        <taxon>Gnathifera</taxon>
        <taxon>Rotifera</taxon>
        <taxon>Eurotatoria</taxon>
        <taxon>Bdelloidea</taxon>
        <taxon>Philodinida</taxon>
        <taxon>Philodinidae</taxon>
        <taxon>Rotaria</taxon>
    </lineage>
</organism>
<protein>
    <submittedName>
        <fullName evidence="1">Uncharacterized protein</fullName>
    </submittedName>
</protein>
<sequence>CIVVPICTDNTKNGNETDKDCGGGLCPKCADNLGCQQNNDCTSSLSVSICTDNTKNGNETDKDCGGGLCPKCADNLGCQQNNDCISDVCQQDICQGMPIKSNIK</sequence>
<accession>A0A820I8Q8</accession>
<evidence type="ECO:0000313" key="2">
    <source>
        <dbReference type="Proteomes" id="UP000663874"/>
    </source>
</evidence>
<comment type="caution">
    <text evidence="1">The sequence shown here is derived from an EMBL/GenBank/DDBJ whole genome shotgun (WGS) entry which is preliminary data.</text>
</comment>
<dbReference type="Proteomes" id="UP000663874">
    <property type="component" value="Unassembled WGS sequence"/>
</dbReference>
<name>A0A820I8Q8_9BILA</name>
<evidence type="ECO:0000313" key="1">
    <source>
        <dbReference type="EMBL" id="CAF4308158.1"/>
    </source>
</evidence>
<reference evidence="1" key="1">
    <citation type="submission" date="2021-02" db="EMBL/GenBank/DDBJ databases">
        <authorList>
            <person name="Nowell W R."/>
        </authorList>
    </citation>
    <scope>NUCLEOTIDE SEQUENCE</scope>
</reference>
<proteinExistence type="predicted"/>